<evidence type="ECO:0000313" key="2">
    <source>
        <dbReference type="Proteomes" id="UP001054945"/>
    </source>
</evidence>
<name>A0AAV4N855_CAEEX</name>
<gene>
    <name evidence="1" type="ORF">CEXT_383011</name>
</gene>
<organism evidence="1 2">
    <name type="scientific">Caerostris extrusa</name>
    <name type="common">Bark spider</name>
    <name type="synonym">Caerostris bankana</name>
    <dbReference type="NCBI Taxonomy" id="172846"/>
    <lineage>
        <taxon>Eukaryota</taxon>
        <taxon>Metazoa</taxon>
        <taxon>Ecdysozoa</taxon>
        <taxon>Arthropoda</taxon>
        <taxon>Chelicerata</taxon>
        <taxon>Arachnida</taxon>
        <taxon>Araneae</taxon>
        <taxon>Araneomorphae</taxon>
        <taxon>Entelegynae</taxon>
        <taxon>Araneoidea</taxon>
        <taxon>Araneidae</taxon>
        <taxon>Caerostris</taxon>
    </lineage>
</organism>
<reference evidence="1 2" key="1">
    <citation type="submission" date="2021-06" db="EMBL/GenBank/DDBJ databases">
        <title>Caerostris extrusa draft genome.</title>
        <authorList>
            <person name="Kono N."/>
            <person name="Arakawa K."/>
        </authorList>
    </citation>
    <scope>NUCLEOTIDE SEQUENCE [LARGE SCALE GENOMIC DNA]</scope>
</reference>
<dbReference type="AlphaFoldDB" id="A0AAV4N855"/>
<proteinExistence type="predicted"/>
<protein>
    <submittedName>
        <fullName evidence="1">Uncharacterized protein</fullName>
    </submittedName>
</protein>
<comment type="caution">
    <text evidence="1">The sequence shown here is derived from an EMBL/GenBank/DDBJ whole genome shotgun (WGS) entry which is preliminary data.</text>
</comment>
<dbReference type="EMBL" id="BPLR01003067">
    <property type="protein sequence ID" value="GIX80863.1"/>
    <property type="molecule type" value="Genomic_DNA"/>
</dbReference>
<feature type="non-terminal residue" evidence="1">
    <location>
        <position position="1"/>
    </location>
</feature>
<evidence type="ECO:0000313" key="1">
    <source>
        <dbReference type="EMBL" id="GIX80863.1"/>
    </source>
</evidence>
<accession>A0AAV4N855</accession>
<sequence>KQKDLEILNKEAEIQAAIEKAKRSAPCSHHHAGRCYC</sequence>
<keyword evidence="2" id="KW-1185">Reference proteome</keyword>
<dbReference type="Proteomes" id="UP001054945">
    <property type="component" value="Unassembled WGS sequence"/>
</dbReference>